<name>X1HX43_9ZZZZ</name>
<gene>
    <name evidence="1" type="ORF">S03H2_36753</name>
</gene>
<sequence length="57" mass="6505">RGSPKQNTSIRIDLDIIHQGRVAAVTQKKTLGRWLEDAILEKIERDKKRKKPPSVKG</sequence>
<dbReference type="EMBL" id="BARU01022574">
    <property type="protein sequence ID" value="GAH58394.1"/>
    <property type="molecule type" value="Genomic_DNA"/>
</dbReference>
<proteinExistence type="predicted"/>
<protein>
    <submittedName>
        <fullName evidence="1">Uncharacterized protein</fullName>
    </submittedName>
</protein>
<reference evidence="1" key="1">
    <citation type="journal article" date="2014" name="Front. Microbiol.">
        <title>High frequency of phylogenetically diverse reductive dehalogenase-homologous genes in deep subseafloor sedimentary metagenomes.</title>
        <authorList>
            <person name="Kawai M."/>
            <person name="Futagami T."/>
            <person name="Toyoda A."/>
            <person name="Takaki Y."/>
            <person name="Nishi S."/>
            <person name="Hori S."/>
            <person name="Arai W."/>
            <person name="Tsubouchi T."/>
            <person name="Morono Y."/>
            <person name="Uchiyama I."/>
            <person name="Ito T."/>
            <person name="Fujiyama A."/>
            <person name="Inagaki F."/>
            <person name="Takami H."/>
        </authorList>
    </citation>
    <scope>NUCLEOTIDE SEQUENCE</scope>
    <source>
        <strain evidence="1">Expedition CK06-06</strain>
    </source>
</reference>
<dbReference type="AlphaFoldDB" id="X1HX43"/>
<feature type="non-terminal residue" evidence="1">
    <location>
        <position position="1"/>
    </location>
</feature>
<organism evidence="1">
    <name type="scientific">marine sediment metagenome</name>
    <dbReference type="NCBI Taxonomy" id="412755"/>
    <lineage>
        <taxon>unclassified sequences</taxon>
        <taxon>metagenomes</taxon>
        <taxon>ecological metagenomes</taxon>
    </lineage>
</organism>
<evidence type="ECO:0000313" key="1">
    <source>
        <dbReference type="EMBL" id="GAH58394.1"/>
    </source>
</evidence>
<comment type="caution">
    <text evidence="1">The sequence shown here is derived from an EMBL/GenBank/DDBJ whole genome shotgun (WGS) entry which is preliminary data.</text>
</comment>
<accession>X1HX43</accession>